<dbReference type="InterPro" id="IPR037198">
    <property type="entry name" value="MutL_C_sf"/>
</dbReference>
<dbReference type="Gene3D" id="3.30.1370.100">
    <property type="entry name" value="MutL, C-terminal domain, regulatory subdomain"/>
    <property type="match status" value="1"/>
</dbReference>
<evidence type="ECO:0000259" key="6">
    <source>
        <dbReference type="SMART" id="SM01340"/>
    </source>
</evidence>
<protein>
    <recommendedName>
        <fullName evidence="4">DNA mismatch repair protein MutL</fullName>
    </recommendedName>
</protein>
<comment type="function">
    <text evidence="4">This protein is involved in the repair of mismatches in DNA. It is required for dam-dependent methyl-directed DNA mismatch repair. May act as a 'molecular matchmaker', a protein that promotes the formation of a stable complex between two or more DNA-binding proteins in an ATP-dependent manner without itself being part of a final effector complex.</text>
</comment>
<evidence type="ECO:0000256" key="1">
    <source>
        <dbReference type="ARBA" id="ARBA00006082"/>
    </source>
</evidence>
<dbReference type="Pfam" id="PF13589">
    <property type="entry name" value="HATPase_c_3"/>
    <property type="match status" value="1"/>
</dbReference>
<feature type="domain" description="MutL C-terminal dimerisation" evidence="5">
    <location>
        <begin position="423"/>
        <end position="565"/>
    </location>
</feature>
<dbReference type="InterPro" id="IPR014721">
    <property type="entry name" value="Ribsml_uS5_D2-typ_fold_subgr"/>
</dbReference>
<dbReference type="Gene3D" id="3.30.565.10">
    <property type="entry name" value="Histidine kinase-like ATPase, C-terminal domain"/>
    <property type="match status" value="1"/>
</dbReference>
<dbReference type="CDD" id="cd16926">
    <property type="entry name" value="HATPase_MutL-MLH-PMS-like"/>
    <property type="match status" value="1"/>
</dbReference>
<dbReference type="Pfam" id="PF01119">
    <property type="entry name" value="DNA_mis_repair"/>
    <property type="match status" value="1"/>
</dbReference>
<dbReference type="InterPro" id="IPR042120">
    <property type="entry name" value="MutL_C_dimsub"/>
</dbReference>
<reference evidence="7 8" key="1">
    <citation type="journal article" date="2019" name="Front. Microbiol.">
        <title>Thermoanaerosceptrum fracticalcis gen. nov. sp. nov., a Novel Fumarate-Fermenting Microorganism From a Deep Fractured Carbonate Aquifer of the US Great Basin.</title>
        <authorList>
            <person name="Hamilton-Brehm S.D."/>
            <person name="Stewart L.E."/>
            <person name="Zavarin M."/>
            <person name="Caldwell M."/>
            <person name="Lawson P.A."/>
            <person name="Onstott T.C."/>
            <person name="Grzymski J."/>
            <person name="Neveux I."/>
            <person name="Lollar B.S."/>
            <person name="Russell C.E."/>
            <person name="Moser D.P."/>
        </authorList>
    </citation>
    <scope>NUCLEOTIDE SEQUENCE [LARGE SCALE GENOMIC DNA]</scope>
    <source>
        <strain evidence="7 8">DRI-13</strain>
    </source>
</reference>
<dbReference type="InterPro" id="IPR036890">
    <property type="entry name" value="HATPase_C_sf"/>
</dbReference>
<evidence type="ECO:0000256" key="2">
    <source>
        <dbReference type="ARBA" id="ARBA00022763"/>
    </source>
</evidence>
<dbReference type="PANTHER" id="PTHR10073">
    <property type="entry name" value="DNA MISMATCH REPAIR PROTEIN MLH, PMS, MUTL"/>
    <property type="match status" value="1"/>
</dbReference>
<dbReference type="InterPro" id="IPR002099">
    <property type="entry name" value="MutL/Mlh/PMS"/>
</dbReference>
<dbReference type="InterPro" id="IPR042121">
    <property type="entry name" value="MutL_C_regsub"/>
</dbReference>
<organism evidence="7 8">
    <name type="scientific">Thermanaerosceptrum fracticalcis</name>
    <dbReference type="NCBI Taxonomy" id="1712410"/>
    <lineage>
        <taxon>Bacteria</taxon>
        <taxon>Bacillati</taxon>
        <taxon>Bacillota</taxon>
        <taxon>Clostridia</taxon>
        <taxon>Eubacteriales</taxon>
        <taxon>Peptococcaceae</taxon>
        <taxon>Thermanaerosceptrum</taxon>
    </lineage>
</organism>
<evidence type="ECO:0000256" key="4">
    <source>
        <dbReference type="HAMAP-Rule" id="MF_00149"/>
    </source>
</evidence>
<dbReference type="GO" id="GO:0004519">
    <property type="term" value="F:endonuclease activity"/>
    <property type="evidence" value="ECO:0007669"/>
    <property type="project" value="UniProtKB-KW"/>
</dbReference>
<dbReference type="InterPro" id="IPR020667">
    <property type="entry name" value="DNA_mismatch_repair_MutL"/>
</dbReference>
<name>A0A7G6E0P6_THEFR</name>
<dbReference type="PANTHER" id="PTHR10073:SF12">
    <property type="entry name" value="DNA MISMATCH REPAIR PROTEIN MLH1"/>
    <property type="match status" value="1"/>
</dbReference>
<dbReference type="GO" id="GO:0032300">
    <property type="term" value="C:mismatch repair complex"/>
    <property type="evidence" value="ECO:0007669"/>
    <property type="project" value="InterPro"/>
</dbReference>
<dbReference type="InterPro" id="IPR013507">
    <property type="entry name" value="DNA_mismatch_S5_2-like"/>
</dbReference>
<evidence type="ECO:0000256" key="3">
    <source>
        <dbReference type="ARBA" id="ARBA00023204"/>
    </source>
</evidence>
<dbReference type="Gene3D" id="3.30.230.10">
    <property type="match status" value="1"/>
</dbReference>
<dbReference type="Pfam" id="PF08676">
    <property type="entry name" value="MutL_C"/>
    <property type="match status" value="1"/>
</dbReference>
<keyword evidence="8" id="KW-1185">Reference proteome</keyword>
<dbReference type="InterPro" id="IPR014762">
    <property type="entry name" value="DNA_mismatch_repair_CS"/>
</dbReference>
<evidence type="ECO:0000313" key="8">
    <source>
        <dbReference type="Proteomes" id="UP000515847"/>
    </source>
</evidence>
<dbReference type="CDD" id="cd00782">
    <property type="entry name" value="MutL_Trans"/>
    <property type="match status" value="1"/>
</dbReference>
<dbReference type="NCBIfam" id="TIGR00585">
    <property type="entry name" value="mutl"/>
    <property type="match status" value="1"/>
</dbReference>
<dbReference type="EMBL" id="CP045798">
    <property type="protein sequence ID" value="QNB45650.1"/>
    <property type="molecule type" value="Genomic_DNA"/>
</dbReference>
<keyword evidence="7" id="KW-0378">Hydrolase</keyword>
<dbReference type="SMART" id="SM00853">
    <property type="entry name" value="MutL_C"/>
    <property type="match status" value="1"/>
</dbReference>
<keyword evidence="2 4" id="KW-0227">DNA damage</keyword>
<dbReference type="PROSITE" id="PS00058">
    <property type="entry name" value="DNA_MISMATCH_REPAIR_1"/>
    <property type="match status" value="1"/>
</dbReference>
<dbReference type="FunFam" id="3.30.565.10:FF:000003">
    <property type="entry name" value="DNA mismatch repair endonuclease MutL"/>
    <property type="match status" value="1"/>
</dbReference>
<dbReference type="KEGG" id="tfr:BR63_04600"/>
<dbReference type="AlphaFoldDB" id="A0A7G6E0P6"/>
<dbReference type="SUPFAM" id="SSF55874">
    <property type="entry name" value="ATPase domain of HSP90 chaperone/DNA topoisomerase II/histidine kinase"/>
    <property type="match status" value="1"/>
</dbReference>
<dbReference type="InterPro" id="IPR014790">
    <property type="entry name" value="MutL_C"/>
</dbReference>
<comment type="similarity">
    <text evidence="1 4">Belongs to the DNA mismatch repair MutL/HexB family.</text>
</comment>
<dbReference type="GO" id="GO:0140664">
    <property type="term" value="F:ATP-dependent DNA damage sensor activity"/>
    <property type="evidence" value="ECO:0007669"/>
    <property type="project" value="InterPro"/>
</dbReference>
<evidence type="ECO:0000259" key="5">
    <source>
        <dbReference type="SMART" id="SM00853"/>
    </source>
</evidence>
<proteinExistence type="inferred from homology"/>
<gene>
    <name evidence="4 7" type="primary">mutL</name>
    <name evidence="7" type="ORF">BR63_04600</name>
</gene>
<dbReference type="GO" id="GO:0005524">
    <property type="term" value="F:ATP binding"/>
    <property type="evidence" value="ECO:0007669"/>
    <property type="project" value="InterPro"/>
</dbReference>
<dbReference type="SUPFAM" id="SSF54211">
    <property type="entry name" value="Ribosomal protein S5 domain 2-like"/>
    <property type="match status" value="1"/>
</dbReference>
<keyword evidence="7" id="KW-0540">Nuclease</keyword>
<dbReference type="SUPFAM" id="SSF118116">
    <property type="entry name" value="DNA mismatch repair protein MutL"/>
    <property type="match status" value="1"/>
</dbReference>
<dbReference type="GO" id="GO:0030983">
    <property type="term" value="F:mismatched DNA binding"/>
    <property type="evidence" value="ECO:0007669"/>
    <property type="project" value="InterPro"/>
</dbReference>
<dbReference type="InterPro" id="IPR020568">
    <property type="entry name" value="Ribosomal_Su5_D2-typ_SF"/>
</dbReference>
<dbReference type="HAMAP" id="MF_00149">
    <property type="entry name" value="DNA_mis_repair"/>
    <property type="match status" value="1"/>
</dbReference>
<evidence type="ECO:0000313" key="7">
    <source>
        <dbReference type="EMBL" id="QNB45650.1"/>
    </source>
</evidence>
<dbReference type="GO" id="GO:0016887">
    <property type="term" value="F:ATP hydrolysis activity"/>
    <property type="evidence" value="ECO:0007669"/>
    <property type="project" value="InterPro"/>
</dbReference>
<accession>A0A7G6E0P6</accession>
<keyword evidence="7" id="KW-0255">Endonuclease</keyword>
<dbReference type="GO" id="GO:0006298">
    <property type="term" value="P:mismatch repair"/>
    <property type="evidence" value="ECO:0007669"/>
    <property type="project" value="UniProtKB-UniRule"/>
</dbReference>
<dbReference type="Gene3D" id="3.30.1540.20">
    <property type="entry name" value="MutL, C-terminal domain, dimerisation subdomain"/>
    <property type="match status" value="1"/>
</dbReference>
<dbReference type="SMART" id="SM01340">
    <property type="entry name" value="DNA_mis_repair"/>
    <property type="match status" value="1"/>
</dbReference>
<dbReference type="InterPro" id="IPR038973">
    <property type="entry name" value="MutL/Mlh/Pms-like"/>
</dbReference>
<sequence length="608" mass="68104">MIDLPKVNLLDELTANQIAAGEVIERPVSVVKELVENSLDAGAQNILVEIRDGGLTLIRVSDDGVGMSQEDLCLAIKRHATSKLQSIDDLQNLYTLGFRGEALPSITAVARVEIFTREKEAPAGTKLRIEGGDIKEITPAGSPVGTTVSVTDLFYNTPARRKFLRPPGYEGSLIHELLLQLALSHPEINFRLLNQGRDVLNTKGINRLEDLLTHFYGNNVREALIKIEGKASQGHVQGFVTGATYHKVNRSAIHFFINHRRIISRELMKAVEEAYENTLPKGRFPVAVLHINLQPSLIDVNVHPSKLEVRIRDSSFSKDLCLLLKDNLQTNLSLPKFLISIKEPASFSPKPLPSQESWQDFYNWQGQAVPIKQEENEEESKFSYQDDVEKPVHTPPAQVQEEVPAFQHHTGGFAKEDLPLLKIIGQMADTFILAEGEDGLYIIDQHVAHERILYERLLKQAESGTVESQLLLQPVTLQLTAMEEELIVEHILLLNDLGIILEYFGPRCYLLRAVPTGVDEDPGDFFFQLLQELSNKVKKLTPADIKKEVLLVASCKGAVKANQKLTLAEMTGLLHDLKNTDHPSTCPHGRPIFYRLTHTEILKAFRRI</sequence>
<dbReference type="Proteomes" id="UP000515847">
    <property type="component" value="Chromosome"/>
</dbReference>
<keyword evidence="3 4" id="KW-0234">DNA repair</keyword>
<feature type="domain" description="DNA mismatch repair protein S5" evidence="6">
    <location>
        <begin position="212"/>
        <end position="329"/>
    </location>
</feature>